<dbReference type="eggNOG" id="COG0399">
    <property type="taxonomic scope" value="Bacteria"/>
</dbReference>
<evidence type="ECO:0000256" key="1">
    <source>
        <dbReference type="ARBA" id="ARBA00037999"/>
    </source>
</evidence>
<dbReference type="GO" id="GO:0030170">
    <property type="term" value="F:pyridoxal phosphate binding"/>
    <property type="evidence" value="ECO:0007669"/>
    <property type="project" value="TreeGrafter"/>
</dbReference>
<keyword evidence="6" id="KW-1185">Reference proteome</keyword>
<dbReference type="Pfam" id="PF01041">
    <property type="entry name" value="DegT_DnrJ_EryC1"/>
    <property type="match status" value="1"/>
</dbReference>
<sequence length="371" mass="40449">MSGHEQSYIAEAFRANWLTTAGANLDGFEREMSARLAGRHTLAVSSGTAALHLVLRYLGVGPGDRVAVSTLTFAGSVFPILYLGAEPVFVDSERQSWNLDPDVLESYLRDAARRDELPKALVLVHLYGQHADVDRIRALCDEFEVALVEDAAESLGATYKGRETGCTADFAILSFNGNKIITTTGGGMIVARSADAIRAMRKWAHQSREPAVEYVHEELGYNYRMSNVLAGIGRGQLTVLDERVAARRAVAARYRDALADIPGVALQPEAEWGTHSRWLSVLLFDPEERPVDPATLVLALEVDDIETRPVWRPMHTQPLFRHARRVGGEVAESLFASGLCLPSSSSLSAAAQDRVIDALRRALTGSLAAAR</sequence>
<keyword evidence="3 4" id="KW-0663">Pyridoxal phosphate</keyword>
<dbReference type="GO" id="GO:0000271">
    <property type="term" value="P:polysaccharide biosynthetic process"/>
    <property type="evidence" value="ECO:0007669"/>
    <property type="project" value="TreeGrafter"/>
</dbReference>
<dbReference type="SUPFAM" id="SSF53383">
    <property type="entry name" value="PLP-dependent transferases"/>
    <property type="match status" value="1"/>
</dbReference>
<dbReference type="Proteomes" id="UP000019151">
    <property type="component" value="Chromosome"/>
</dbReference>
<evidence type="ECO:0000256" key="4">
    <source>
        <dbReference type="RuleBase" id="RU004508"/>
    </source>
</evidence>
<accession>W0RL25</accession>
<dbReference type="CDD" id="cd00616">
    <property type="entry name" value="AHBA_syn"/>
    <property type="match status" value="1"/>
</dbReference>
<feature type="active site" description="Proton acceptor" evidence="2">
    <location>
        <position position="179"/>
    </location>
</feature>
<dbReference type="RefSeq" id="WP_025412489.1">
    <property type="nucleotide sequence ID" value="NZ_CP007128.1"/>
</dbReference>
<dbReference type="Gene3D" id="3.90.1150.10">
    <property type="entry name" value="Aspartate Aminotransferase, domain 1"/>
    <property type="match status" value="1"/>
</dbReference>
<evidence type="ECO:0000313" key="6">
    <source>
        <dbReference type="Proteomes" id="UP000019151"/>
    </source>
</evidence>
<dbReference type="KEGG" id="gba:J421_3493"/>
<dbReference type="InterPro" id="IPR000653">
    <property type="entry name" value="DegT/StrS_aminotransferase"/>
</dbReference>
<name>W0RL25_9BACT</name>
<dbReference type="PIRSF" id="PIRSF000390">
    <property type="entry name" value="PLP_StrS"/>
    <property type="match status" value="1"/>
</dbReference>
<dbReference type="HOGENOM" id="CLU_033332_2_1_0"/>
<keyword evidence="5" id="KW-0808">Transferase</keyword>
<comment type="similarity">
    <text evidence="1 4">Belongs to the DegT/DnrJ/EryC1 family.</text>
</comment>
<dbReference type="PANTHER" id="PTHR30244">
    <property type="entry name" value="TRANSAMINASE"/>
    <property type="match status" value="1"/>
</dbReference>
<evidence type="ECO:0000256" key="3">
    <source>
        <dbReference type="PIRSR" id="PIRSR000390-2"/>
    </source>
</evidence>
<keyword evidence="5" id="KW-0032">Aminotransferase</keyword>
<evidence type="ECO:0000256" key="2">
    <source>
        <dbReference type="PIRSR" id="PIRSR000390-1"/>
    </source>
</evidence>
<dbReference type="PANTHER" id="PTHR30244:SF34">
    <property type="entry name" value="DTDP-4-AMINO-4,6-DIDEOXYGALACTOSE TRANSAMINASE"/>
    <property type="match status" value="1"/>
</dbReference>
<dbReference type="OrthoDB" id="9810913at2"/>
<dbReference type="InterPro" id="IPR015421">
    <property type="entry name" value="PyrdxlP-dep_Trfase_major"/>
</dbReference>
<dbReference type="STRING" id="861299.J421_3493"/>
<proteinExistence type="inferred from homology"/>
<dbReference type="InterPro" id="IPR015424">
    <property type="entry name" value="PyrdxlP-dep_Trfase"/>
</dbReference>
<evidence type="ECO:0000313" key="5">
    <source>
        <dbReference type="EMBL" id="AHG91030.1"/>
    </source>
</evidence>
<dbReference type="InterPro" id="IPR015422">
    <property type="entry name" value="PyrdxlP-dep_Trfase_small"/>
</dbReference>
<dbReference type="PATRIC" id="fig|861299.3.peg.3545"/>
<protein>
    <submittedName>
        <fullName evidence="5">DegT/DnrJ/EryC1/StrS aminotransferase</fullName>
    </submittedName>
</protein>
<reference evidence="5 6" key="1">
    <citation type="journal article" date="2014" name="Genome Announc.">
        <title>Genome Sequence and Methylome of Soil Bacterium Gemmatirosa kalamazoonensis KBS708T, a Member of the Rarely Cultivated Gemmatimonadetes Phylum.</title>
        <authorList>
            <person name="Debruyn J.M."/>
            <person name="Radosevich M."/>
            <person name="Wommack K.E."/>
            <person name="Polson S.W."/>
            <person name="Hauser L.J."/>
            <person name="Fawaz M.N."/>
            <person name="Korlach J."/>
            <person name="Tsai Y.C."/>
        </authorList>
    </citation>
    <scope>NUCLEOTIDE SEQUENCE [LARGE SCALE GENOMIC DNA]</scope>
    <source>
        <strain evidence="5 6">KBS708</strain>
    </source>
</reference>
<dbReference type="InParanoid" id="W0RL25"/>
<dbReference type="FunCoup" id="W0RL25">
    <property type="interactions" value="13"/>
</dbReference>
<dbReference type="Gene3D" id="3.40.640.10">
    <property type="entry name" value="Type I PLP-dependent aspartate aminotransferase-like (Major domain)"/>
    <property type="match status" value="1"/>
</dbReference>
<gene>
    <name evidence="5" type="ORF">J421_3493</name>
</gene>
<dbReference type="GO" id="GO:0008483">
    <property type="term" value="F:transaminase activity"/>
    <property type="evidence" value="ECO:0007669"/>
    <property type="project" value="UniProtKB-KW"/>
</dbReference>
<organism evidence="5 6">
    <name type="scientific">Gemmatirosa kalamazoonensis</name>
    <dbReference type="NCBI Taxonomy" id="861299"/>
    <lineage>
        <taxon>Bacteria</taxon>
        <taxon>Pseudomonadati</taxon>
        <taxon>Gemmatimonadota</taxon>
        <taxon>Gemmatimonadia</taxon>
        <taxon>Gemmatimonadales</taxon>
        <taxon>Gemmatimonadaceae</taxon>
        <taxon>Gemmatirosa</taxon>
    </lineage>
</organism>
<feature type="modified residue" description="N6-(pyridoxal phosphate)lysine" evidence="3">
    <location>
        <position position="179"/>
    </location>
</feature>
<dbReference type="AlphaFoldDB" id="W0RL25"/>
<dbReference type="EMBL" id="CP007128">
    <property type="protein sequence ID" value="AHG91030.1"/>
    <property type="molecule type" value="Genomic_DNA"/>
</dbReference>